<accession>A0A4Q9THA6</accession>
<accession>A0A4Q8LJN7</accession>
<sequence length="153" mass="17275">MKTLPFELLAEQIAADFVHHMFPSFRIPGFLTCPDDLCAQAVLAAVERAAIAKGVSMEVIDLRPAPAELLDAVTQRLCGFEGQRVRNQAPAVQVLALDGFDLLEGPSHDGPTYPFRSQFQFDEDFRWLFLGRDWRRLRRLFGSYRLPPVSRGV</sequence>
<dbReference type="EMBL" id="SHMB01000003">
    <property type="protein sequence ID" value="TAA29902.1"/>
    <property type="molecule type" value="Genomic_DNA"/>
</dbReference>
<organism evidence="1 2">
    <name type="scientific">Pseudoxanthomonas winnipegensis</name>
    <dbReference type="NCBI Taxonomy" id="2480810"/>
    <lineage>
        <taxon>Bacteria</taxon>
        <taxon>Pseudomonadati</taxon>
        <taxon>Pseudomonadota</taxon>
        <taxon>Gammaproteobacteria</taxon>
        <taxon>Lysobacterales</taxon>
        <taxon>Lysobacteraceae</taxon>
        <taxon>Pseudoxanthomonas</taxon>
    </lineage>
</organism>
<dbReference type="Proteomes" id="UP000291286">
    <property type="component" value="Unassembled WGS sequence"/>
</dbReference>
<reference evidence="1 2" key="1">
    <citation type="submission" date="2019-02" db="EMBL/GenBank/DDBJ databases">
        <title>WGS of Pseudoxanthomonas species novum from clinical isolates.</title>
        <authorList>
            <person name="Bernier A.-M."/>
            <person name="Bernard K."/>
            <person name="Vachon A."/>
        </authorList>
    </citation>
    <scope>NUCLEOTIDE SEQUENCE [LARGE SCALE GENOMIC DNA]</scope>
    <source>
        <strain evidence="1 2">NML171202</strain>
    </source>
</reference>
<name>A0A4Q9THA6_9GAMM</name>
<evidence type="ECO:0000313" key="2">
    <source>
        <dbReference type="Proteomes" id="UP000291286"/>
    </source>
</evidence>
<dbReference type="GeneID" id="93829180"/>
<dbReference type="AlphaFoldDB" id="A0A4Q9THA6"/>
<comment type="caution">
    <text evidence="1">The sequence shown here is derived from an EMBL/GenBank/DDBJ whole genome shotgun (WGS) entry which is preliminary data.</text>
</comment>
<proteinExistence type="predicted"/>
<gene>
    <name evidence="1" type="ORF">EA661_10205</name>
</gene>
<evidence type="ECO:0000313" key="1">
    <source>
        <dbReference type="EMBL" id="TAA29902.1"/>
    </source>
</evidence>
<protein>
    <submittedName>
        <fullName evidence="1">Uncharacterized protein</fullName>
    </submittedName>
</protein>
<dbReference type="RefSeq" id="WP_130518353.1">
    <property type="nucleotide sequence ID" value="NZ_CP095475.1"/>
</dbReference>